<organism evidence="2">
    <name type="scientific">Propionibacterium freudenreichii subsp. freudenreichii</name>
    <dbReference type="NCBI Taxonomy" id="66712"/>
    <lineage>
        <taxon>Bacteria</taxon>
        <taxon>Bacillati</taxon>
        <taxon>Actinomycetota</taxon>
        <taxon>Actinomycetes</taxon>
        <taxon>Propionibacteriales</taxon>
        <taxon>Propionibacteriaceae</taxon>
        <taxon>Propionibacterium</taxon>
    </lineage>
</organism>
<dbReference type="RefSeq" id="WP_013162180.1">
    <property type="nucleotide sequence ID" value="NZ_CP010341.1"/>
</dbReference>
<dbReference type="EMBL" id="LM676431">
    <property type="protein sequence ID" value="CEP27240.1"/>
    <property type="molecule type" value="Genomic_DNA"/>
</dbReference>
<evidence type="ECO:0000313" key="2">
    <source>
        <dbReference type="EMBL" id="CEP27240.1"/>
    </source>
</evidence>
<feature type="compositionally biased region" description="Polar residues" evidence="1">
    <location>
        <begin position="85"/>
        <end position="98"/>
    </location>
</feature>
<reference evidence="2" key="1">
    <citation type="submission" date="2014-08" db="EMBL/GenBank/DDBJ databases">
        <authorList>
            <person name="Falentin Helene"/>
        </authorList>
    </citation>
    <scope>NUCLEOTIDE SEQUENCE</scope>
</reference>
<feature type="region of interest" description="Disordered" evidence="1">
    <location>
        <begin position="76"/>
        <end position="98"/>
    </location>
</feature>
<proteinExistence type="predicted"/>
<name>A0A068VU99_PROFF</name>
<protein>
    <submittedName>
        <fullName evidence="2">Uncharacterized protein</fullName>
    </submittedName>
</protein>
<accession>A0A068VU99</accession>
<gene>
    <name evidence="2" type="ORF">PFCIRM138_00425</name>
</gene>
<dbReference type="GeneID" id="61223175"/>
<dbReference type="PATRIC" id="fig|66712.6.peg.2300"/>
<dbReference type="KEGG" id="pfre:RM25_2248"/>
<dbReference type="AlphaFoldDB" id="A0A068VU99"/>
<evidence type="ECO:0000256" key="1">
    <source>
        <dbReference type="SAM" id="MobiDB-lite"/>
    </source>
</evidence>
<sequence>MSTYRTEVFEDGEPCWWCEREALRAELDTEAGEPDPSVVAALAEAEHHPDLEMKEVIAEARNSPADPEDIALAERVFGQGPASEPTGQGDATSGTPTE</sequence>